<reference evidence="1" key="1">
    <citation type="journal article" date="1991" name="Mol. Biochem. Parasitol.">
        <title>Studies on a 14-kilodalton surface protein of Onchocerca microfilariae.</title>
        <authorList>
            <person name="Conraths F.J."/>
            <person name="Worms M.J."/>
            <person name="Preece G."/>
            <person name="Harnett W."/>
            <person name="Parkhouse R.M."/>
        </authorList>
    </citation>
    <scope>NUCLEOTIDE SEQUENCE</scope>
</reference>
<feature type="non-terminal residue" evidence="1">
    <location>
        <position position="1"/>
    </location>
</feature>
<dbReference type="AlphaFoldDB" id="Q25601"/>
<name>Q25601_ONCVO</name>
<accession>Q25601</accession>
<dbReference type="EMBL" id="M58412">
    <property type="protein sequence ID" value="AAA29408.1"/>
    <property type="molecule type" value="mRNA"/>
</dbReference>
<sequence length="63" mass="7425">QVISRRFGIQKQCVLLKYMFPKKNKALFSLDILPFVRVYYGTFSNEILSALFQKCGMCFFIAY</sequence>
<proteinExistence type="evidence at transcript level"/>
<dbReference type="PIR" id="A45595">
    <property type="entry name" value="A45595"/>
</dbReference>
<organism evidence="1">
    <name type="scientific">Onchocerca volvulus</name>
    <dbReference type="NCBI Taxonomy" id="6282"/>
    <lineage>
        <taxon>Eukaryota</taxon>
        <taxon>Metazoa</taxon>
        <taxon>Ecdysozoa</taxon>
        <taxon>Nematoda</taxon>
        <taxon>Chromadorea</taxon>
        <taxon>Rhabditida</taxon>
        <taxon>Spirurina</taxon>
        <taxon>Spiruromorpha</taxon>
        <taxon>Filarioidea</taxon>
        <taxon>Onchocercidae</taxon>
        <taxon>Onchocerca</taxon>
    </lineage>
</organism>
<evidence type="ECO:0000313" key="1">
    <source>
        <dbReference type="EMBL" id="AAA29408.1"/>
    </source>
</evidence>
<protein>
    <submittedName>
        <fullName evidence="1">14kDa surface protein</fullName>
    </submittedName>
</protein>